<dbReference type="Gene3D" id="3.40.50.720">
    <property type="entry name" value="NAD(P)-binding Rossmann-like Domain"/>
    <property type="match status" value="1"/>
</dbReference>
<comment type="similarity">
    <text evidence="1">Belongs to the NAD(P)-dependent epimerase/dehydratase family.</text>
</comment>
<dbReference type="PANTHER" id="PTHR43000">
    <property type="entry name" value="DTDP-D-GLUCOSE 4,6-DEHYDRATASE-RELATED"/>
    <property type="match status" value="1"/>
</dbReference>
<evidence type="ECO:0000313" key="4">
    <source>
        <dbReference type="Proteomes" id="UP000321513"/>
    </source>
</evidence>
<sequence>MNIAIIGAAGFIGRSCVEYFISQGHEVTAADVIPVDELGDFYLLSSANTSFIELFQHRVFDFCINASGAASVPLSVQYPQRDFELNSYNVLKMLDAIRQYNPRCIFINFSSAAVYGNPTGLPICEDAALQPLSPYGHHKLIAEQICKEYRDFFGVTSHSLRVFSAYGPGLKKQFFWDLQNKIKEGGFVELFGTGKESRDFIFIEDILEAVDIVIKHSSQLPNAINIASGIEKTIEEATSIFIKCSGFKGDVRFGGQQREGDPINWRADISILKQFGFEPKYQLEVGLKKYIQWLIGEKG</sequence>
<accession>A0A512BDG6</accession>
<dbReference type="OrthoDB" id="329806at2"/>
<dbReference type="InterPro" id="IPR001509">
    <property type="entry name" value="Epimerase_deHydtase"/>
</dbReference>
<name>A0A512BDG6_9BACT</name>
<dbReference type="AlphaFoldDB" id="A0A512BDG6"/>
<evidence type="ECO:0000259" key="2">
    <source>
        <dbReference type="Pfam" id="PF01370"/>
    </source>
</evidence>
<protein>
    <submittedName>
        <fullName evidence="3">UDP-glucose 4-epimerase</fullName>
    </submittedName>
</protein>
<dbReference type="EMBL" id="BJYT01000008">
    <property type="protein sequence ID" value="GEO09907.1"/>
    <property type="molecule type" value="Genomic_DNA"/>
</dbReference>
<comment type="caution">
    <text evidence="3">The sequence shown here is derived from an EMBL/GenBank/DDBJ whole genome shotgun (WGS) entry which is preliminary data.</text>
</comment>
<dbReference type="InterPro" id="IPR036291">
    <property type="entry name" value="NAD(P)-bd_dom_sf"/>
</dbReference>
<dbReference type="SUPFAM" id="SSF51735">
    <property type="entry name" value="NAD(P)-binding Rossmann-fold domains"/>
    <property type="match status" value="1"/>
</dbReference>
<dbReference type="Pfam" id="PF01370">
    <property type="entry name" value="Epimerase"/>
    <property type="match status" value="1"/>
</dbReference>
<keyword evidence="4" id="KW-1185">Reference proteome</keyword>
<dbReference type="Proteomes" id="UP000321513">
    <property type="component" value="Unassembled WGS sequence"/>
</dbReference>
<dbReference type="RefSeq" id="WP_147204020.1">
    <property type="nucleotide sequence ID" value="NZ_BJYT01000008.1"/>
</dbReference>
<feature type="domain" description="NAD-dependent epimerase/dehydratase" evidence="2">
    <location>
        <begin position="3"/>
        <end position="227"/>
    </location>
</feature>
<evidence type="ECO:0000313" key="3">
    <source>
        <dbReference type="EMBL" id="GEO09907.1"/>
    </source>
</evidence>
<evidence type="ECO:0000256" key="1">
    <source>
        <dbReference type="ARBA" id="ARBA00007637"/>
    </source>
</evidence>
<organism evidence="3 4">
    <name type="scientific">Segetibacter aerophilus</name>
    <dbReference type="NCBI Taxonomy" id="670293"/>
    <lineage>
        <taxon>Bacteria</taxon>
        <taxon>Pseudomonadati</taxon>
        <taxon>Bacteroidota</taxon>
        <taxon>Chitinophagia</taxon>
        <taxon>Chitinophagales</taxon>
        <taxon>Chitinophagaceae</taxon>
        <taxon>Segetibacter</taxon>
    </lineage>
</organism>
<reference evidence="3 4" key="1">
    <citation type="submission" date="2019-07" db="EMBL/GenBank/DDBJ databases">
        <title>Whole genome shotgun sequence of Segetibacter aerophilus NBRC 106135.</title>
        <authorList>
            <person name="Hosoyama A."/>
            <person name="Uohara A."/>
            <person name="Ohji S."/>
            <person name="Ichikawa N."/>
        </authorList>
    </citation>
    <scope>NUCLEOTIDE SEQUENCE [LARGE SCALE GENOMIC DNA]</scope>
    <source>
        <strain evidence="3 4">NBRC 106135</strain>
    </source>
</reference>
<proteinExistence type="inferred from homology"/>
<gene>
    <name evidence="3" type="ORF">SAE01_24030</name>
</gene>